<keyword evidence="1" id="KW-0732">Signal</keyword>
<feature type="chain" id="PRO_5043538723" description="RxLR effector candidate protein" evidence="1">
    <location>
        <begin position="27"/>
        <end position="625"/>
    </location>
</feature>
<gene>
    <name evidence="2" type="ORF">HBR001_LOCUS3606</name>
</gene>
<name>A0AAV0TSD1_HYABA</name>
<reference evidence="2" key="1">
    <citation type="submission" date="2022-12" db="EMBL/GenBank/DDBJ databases">
        <authorList>
            <person name="Webb A."/>
        </authorList>
    </citation>
    <scope>NUCLEOTIDE SEQUENCE</scope>
    <source>
        <strain evidence="2">Hp1</strain>
    </source>
</reference>
<sequence>MRRNARSIVATVTALTPLTALAVGEAARQYDEGNKVIYAKHQLMNSIRSSERKKVTISETSESNGVKASTWLGDAPPSFPYLLSISAGDDPEVVLDALFEGVKVLGTYEERTCGTLARLTTPTSALQLLIRKIATHYSALRTAMNGSIPMDFGSSVGVNGVADDVTMDAVLRAMRDLQCSEIHDEERGQAKSSRAVPAILIRDFDAFSDLETERWLRWTHQVSSERLAHVVLLTSATVTPSKAQWLQLRHKNGLHSDSGGAQDFVGILLRPANSLVDVTSADDKLGKAAESHGLRLLSDSASAPPHNELAGGRSCAVSKESNKYLGEAEVILTTTGNWWSDISEVCRRLKGKRLNDVAHPDARLAVIHEVCNEFVGEIETGVLEALHLDGSLQLSSTLRLNSTDESALLADAVGQDIKFADTGKVLSALGAWKCFEALTGVTPVTGGSSFVRSPQQRLERKSKTPVNCVSAVDALLPFNYREAVEDKFLDLIDRQLLFLRPKNAVEIGVIPCQNAALVAPCWIQTRPVVKKTFEKIHRSDTFYSVILDLDRYAASVEMQTEIEQYEREIAERRKVFSQREQDFAALRFSMTPAEKAQHEAELALIDVELQAKDVYLEKLRSLLTL</sequence>
<evidence type="ECO:0000256" key="1">
    <source>
        <dbReference type="SAM" id="SignalP"/>
    </source>
</evidence>
<feature type="signal peptide" evidence="1">
    <location>
        <begin position="1"/>
        <end position="26"/>
    </location>
</feature>
<evidence type="ECO:0000313" key="3">
    <source>
        <dbReference type="Proteomes" id="UP001162031"/>
    </source>
</evidence>
<proteinExistence type="predicted"/>
<comment type="caution">
    <text evidence="2">The sequence shown here is derived from an EMBL/GenBank/DDBJ whole genome shotgun (WGS) entry which is preliminary data.</text>
</comment>
<evidence type="ECO:0000313" key="2">
    <source>
        <dbReference type="EMBL" id="CAI5725455.1"/>
    </source>
</evidence>
<accession>A0AAV0TSD1</accession>
<organism evidence="2 3">
    <name type="scientific">Hyaloperonospora brassicae</name>
    <name type="common">Brassica downy mildew</name>
    <name type="synonym">Peronospora brassicae</name>
    <dbReference type="NCBI Taxonomy" id="162125"/>
    <lineage>
        <taxon>Eukaryota</taxon>
        <taxon>Sar</taxon>
        <taxon>Stramenopiles</taxon>
        <taxon>Oomycota</taxon>
        <taxon>Peronosporomycetes</taxon>
        <taxon>Peronosporales</taxon>
        <taxon>Peronosporaceae</taxon>
        <taxon>Hyaloperonospora</taxon>
    </lineage>
</organism>
<evidence type="ECO:0008006" key="4">
    <source>
        <dbReference type="Google" id="ProtNLM"/>
    </source>
</evidence>
<dbReference type="EMBL" id="CANTFL010000608">
    <property type="protein sequence ID" value="CAI5725455.1"/>
    <property type="molecule type" value="Genomic_DNA"/>
</dbReference>
<protein>
    <recommendedName>
        <fullName evidence="4">RxLR effector candidate protein</fullName>
    </recommendedName>
</protein>
<keyword evidence="3" id="KW-1185">Reference proteome</keyword>
<dbReference type="AlphaFoldDB" id="A0AAV0TSD1"/>
<dbReference type="Proteomes" id="UP001162031">
    <property type="component" value="Unassembled WGS sequence"/>
</dbReference>